<dbReference type="OrthoDB" id="5179979at2"/>
<name>A0A1H1YTP8_9ACTN</name>
<evidence type="ECO:0000313" key="1">
    <source>
        <dbReference type="EMBL" id="SDT24396.1"/>
    </source>
</evidence>
<dbReference type="Pfam" id="PF20544">
    <property type="entry name" value="DUF6758"/>
    <property type="match status" value="1"/>
</dbReference>
<organism evidence="1 2">
    <name type="scientific">Actinopolymorpha singaporensis</name>
    <dbReference type="NCBI Taxonomy" id="117157"/>
    <lineage>
        <taxon>Bacteria</taxon>
        <taxon>Bacillati</taxon>
        <taxon>Actinomycetota</taxon>
        <taxon>Actinomycetes</taxon>
        <taxon>Propionibacteriales</taxon>
        <taxon>Actinopolymorphaceae</taxon>
        <taxon>Actinopolymorpha</taxon>
    </lineage>
</organism>
<dbReference type="EMBL" id="LT629732">
    <property type="protein sequence ID" value="SDT24396.1"/>
    <property type="molecule type" value="Genomic_DNA"/>
</dbReference>
<dbReference type="AlphaFoldDB" id="A0A1H1YTP8"/>
<dbReference type="InterPro" id="IPR046646">
    <property type="entry name" value="DUF6758"/>
</dbReference>
<gene>
    <name evidence="1" type="ORF">SAMN04489717_5671</name>
</gene>
<dbReference type="RefSeq" id="WP_092656692.1">
    <property type="nucleotide sequence ID" value="NZ_LT629732.1"/>
</dbReference>
<protein>
    <submittedName>
        <fullName evidence="1">Uncharacterized protein</fullName>
    </submittedName>
</protein>
<dbReference type="Proteomes" id="UP000198983">
    <property type="component" value="Chromosome I"/>
</dbReference>
<reference evidence="1 2" key="1">
    <citation type="submission" date="2016-10" db="EMBL/GenBank/DDBJ databases">
        <authorList>
            <person name="de Groot N.N."/>
        </authorList>
    </citation>
    <scope>NUCLEOTIDE SEQUENCE [LARGE SCALE GENOMIC DNA]</scope>
    <source>
        <strain evidence="1 2">DSM 22024</strain>
    </source>
</reference>
<accession>A0A1H1YTP8</accession>
<evidence type="ECO:0000313" key="2">
    <source>
        <dbReference type="Proteomes" id="UP000198983"/>
    </source>
</evidence>
<proteinExistence type="predicted"/>
<keyword evidence="2" id="KW-1185">Reference proteome</keyword>
<sequence>MKGHPVCPRCHGAVRAPSAWADRWTCPVHGAVPPLQPFVQPSADLVRWLAARSRLPLWVPWPLPHAWVITGIGHAGSDVEGVRATVVACSGPNPLGGAGELLLVAEEMGVGLGAAYAGIEGIDPGGRVGRGTPQAKVEADGHPTALWLADAPPDRAVYAGESAASWLWLVFHPDTAGALLLEPIELMDVRALGHEVDLLPYGALTPRLRDP</sequence>
<dbReference type="STRING" id="117157.SAMN04489717_5671"/>